<evidence type="ECO:0000313" key="2">
    <source>
        <dbReference type="Proteomes" id="UP000237105"/>
    </source>
</evidence>
<protein>
    <submittedName>
        <fullName evidence="1">Uncharacterized protein</fullName>
    </submittedName>
</protein>
<proteinExistence type="predicted"/>
<organism evidence="1 2">
    <name type="scientific">Parasponia andersonii</name>
    <name type="common">Sponia andersonii</name>
    <dbReference type="NCBI Taxonomy" id="3476"/>
    <lineage>
        <taxon>Eukaryota</taxon>
        <taxon>Viridiplantae</taxon>
        <taxon>Streptophyta</taxon>
        <taxon>Embryophyta</taxon>
        <taxon>Tracheophyta</taxon>
        <taxon>Spermatophyta</taxon>
        <taxon>Magnoliopsida</taxon>
        <taxon>eudicotyledons</taxon>
        <taxon>Gunneridae</taxon>
        <taxon>Pentapetalae</taxon>
        <taxon>rosids</taxon>
        <taxon>fabids</taxon>
        <taxon>Rosales</taxon>
        <taxon>Cannabaceae</taxon>
        <taxon>Parasponia</taxon>
    </lineage>
</organism>
<evidence type="ECO:0000313" key="1">
    <source>
        <dbReference type="EMBL" id="PON80073.1"/>
    </source>
</evidence>
<dbReference type="AlphaFoldDB" id="A0A2P5E3G6"/>
<comment type="caution">
    <text evidence="1">The sequence shown here is derived from an EMBL/GenBank/DDBJ whole genome shotgun (WGS) entry which is preliminary data.</text>
</comment>
<dbReference type="EMBL" id="JXTB01000002">
    <property type="protein sequence ID" value="PON80073.1"/>
    <property type="molecule type" value="Genomic_DNA"/>
</dbReference>
<sequence length="211" mass="24280">MKSHDPNLYLLSSHPHLSSRLLSSYPHPSHLLSSHFLSSFHTLTRQSCLGSGIQNESSFPLKQAAVSNGNVNVKGSEHGPYKVLEVEKKYHQNQKKKKDGLNVGTTEEDDDHLFLTGYDDLNHAKKKKKEGLNVDTKEEKVQTPSHPFFHLTFLRNRPWRWRGCKPETEQIQEERGVSILTNTGKALFHCTGFYSIKDFLREKSKERSEFY</sequence>
<keyword evidence="2" id="KW-1185">Reference proteome</keyword>
<accession>A0A2P5E3G6</accession>
<reference evidence="2" key="1">
    <citation type="submission" date="2016-06" db="EMBL/GenBank/DDBJ databases">
        <title>Parallel loss of symbiosis genes in relatives of nitrogen-fixing non-legume Parasponia.</title>
        <authorList>
            <person name="Van Velzen R."/>
            <person name="Holmer R."/>
            <person name="Bu F."/>
            <person name="Rutten L."/>
            <person name="Van Zeijl A."/>
            <person name="Liu W."/>
            <person name="Santuari L."/>
            <person name="Cao Q."/>
            <person name="Sharma T."/>
            <person name="Shen D."/>
            <person name="Roswanjaya Y."/>
            <person name="Wardhani T."/>
            <person name="Kalhor M.S."/>
            <person name="Jansen J."/>
            <person name="Van den Hoogen J."/>
            <person name="Gungor B."/>
            <person name="Hartog M."/>
            <person name="Hontelez J."/>
            <person name="Verver J."/>
            <person name="Yang W.-C."/>
            <person name="Schijlen E."/>
            <person name="Repin R."/>
            <person name="Schilthuizen M."/>
            <person name="Schranz E."/>
            <person name="Heidstra R."/>
            <person name="Miyata K."/>
            <person name="Fedorova E."/>
            <person name="Kohlen W."/>
            <person name="Bisseling T."/>
            <person name="Smit S."/>
            <person name="Geurts R."/>
        </authorList>
    </citation>
    <scope>NUCLEOTIDE SEQUENCE [LARGE SCALE GENOMIC DNA]</scope>
    <source>
        <strain evidence="2">cv. WU1-14</strain>
    </source>
</reference>
<dbReference type="Proteomes" id="UP000237105">
    <property type="component" value="Unassembled WGS sequence"/>
</dbReference>
<name>A0A2P5E3G6_PARAD</name>
<gene>
    <name evidence="1" type="ORF">PanWU01x14_005230</name>
</gene>
<feature type="non-terminal residue" evidence="1">
    <location>
        <position position="211"/>
    </location>
</feature>